<dbReference type="GO" id="GO:0002161">
    <property type="term" value="F:aminoacyl-tRNA deacylase activity"/>
    <property type="evidence" value="ECO:0007669"/>
    <property type="project" value="InterPro"/>
</dbReference>
<dbReference type="CDD" id="cd04333">
    <property type="entry name" value="ProX_deacylase"/>
    <property type="match status" value="1"/>
</dbReference>
<dbReference type="PANTHER" id="PTHR30411">
    <property type="entry name" value="CYTOPLASMIC PROTEIN"/>
    <property type="match status" value="1"/>
</dbReference>
<dbReference type="InterPro" id="IPR007214">
    <property type="entry name" value="YbaK/aa-tRNA-synth-assoc-dom"/>
</dbReference>
<dbReference type="Gene3D" id="3.90.960.10">
    <property type="entry name" value="YbaK/aminoacyl-tRNA synthetase-associated domain"/>
    <property type="match status" value="1"/>
</dbReference>
<organism evidence="2 3">
    <name type="scientific">Legionella oakridgensis</name>
    <dbReference type="NCBI Taxonomy" id="29423"/>
    <lineage>
        <taxon>Bacteria</taxon>
        <taxon>Pseudomonadati</taxon>
        <taxon>Pseudomonadota</taxon>
        <taxon>Gammaproteobacteria</taxon>
        <taxon>Legionellales</taxon>
        <taxon>Legionellaceae</taxon>
        <taxon>Legionella</taxon>
    </lineage>
</organism>
<dbReference type="InterPro" id="IPR036754">
    <property type="entry name" value="YbaK/aa-tRNA-synt-asso_dom_sf"/>
</dbReference>
<gene>
    <name evidence="2" type="primary">ybaK</name>
    <name evidence="2" type="ORF">Loak_2288</name>
</gene>
<feature type="domain" description="YbaK/aminoacyl-tRNA synthetase-associated" evidence="1">
    <location>
        <begin position="34"/>
        <end position="150"/>
    </location>
</feature>
<proteinExistence type="predicted"/>
<protein>
    <submittedName>
        <fullName evidence="2">Cys-tRNA(Pro)/Cys-tRNA(Cys) deacylase YbaK</fullName>
        <ecNumber evidence="2">4.2.-.-</ecNumber>
    </submittedName>
</protein>
<reference evidence="2 3" key="1">
    <citation type="submission" date="2015-11" db="EMBL/GenBank/DDBJ databases">
        <title>Genomic analysis of 38 Legionella species identifies large and diverse effector repertoires.</title>
        <authorList>
            <person name="Burstein D."/>
            <person name="Amaro F."/>
            <person name="Zusman T."/>
            <person name="Lifshitz Z."/>
            <person name="Cohen O."/>
            <person name="Gilbert J.A."/>
            <person name="Pupko T."/>
            <person name="Shuman H.A."/>
            <person name="Segal G."/>
        </authorList>
    </citation>
    <scope>NUCLEOTIDE SEQUENCE [LARGE SCALE GENOMIC DNA]</scope>
    <source>
        <strain evidence="2 3">Oak Ridge-10</strain>
    </source>
</reference>
<evidence type="ECO:0000313" key="3">
    <source>
        <dbReference type="Proteomes" id="UP000054858"/>
    </source>
</evidence>
<evidence type="ECO:0000259" key="1">
    <source>
        <dbReference type="Pfam" id="PF04073"/>
    </source>
</evidence>
<dbReference type="EC" id="4.2.-.-" evidence="2"/>
<dbReference type="Pfam" id="PF04073">
    <property type="entry name" value="tRNA_edit"/>
    <property type="match status" value="1"/>
</dbReference>
<sequence length="163" mass="17617">MPKGNKPLSQSAQSVQTALLKKGLTVEILELSSSTHTAHDAATSLGCDVGQIMKSLLFRSTETNQPILILASGANRVNEKSIETLLGEKITKADADFTREITGFAIGGVPPLGHKQIIHSIFIDEDLLKFETLWAAAGTPHAVFSLYARDIEWLIHGQIVSVK</sequence>
<dbReference type="EMBL" id="LNYP01000031">
    <property type="protein sequence ID" value="KTD37152.1"/>
    <property type="molecule type" value="Genomic_DNA"/>
</dbReference>
<evidence type="ECO:0000313" key="2">
    <source>
        <dbReference type="EMBL" id="KTD37152.1"/>
    </source>
</evidence>
<keyword evidence="2" id="KW-0456">Lyase</keyword>
<dbReference type="PANTHER" id="PTHR30411:SF1">
    <property type="entry name" value="CYTOPLASMIC PROTEIN"/>
    <property type="match status" value="1"/>
</dbReference>
<dbReference type="GO" id="GO:0016829">
    <property type="term" value="F:lyase activity"/>
    <property type="evidence" value="ECO:0007669"/>
    <property type="project" value="UniProtKB-KW"/>
</dbReference>
<dbReference type="PATRIC" id="fig|29423.5.peg.2401"/>
<name>A0A0W0WXY5_9GAMM</name>
<dbReference type="AlphaFoldDB" id="A0A0W0WXY5"/>
<comment type="caution">
    <text evidence="2">The sequence shown here is derived from an EMBL/GenBank/DDBJ whole genome shotgun (WGS) entry which is preliminary data.</text>
</comment>
<dbReference type="RefSeq" id="WP_025385566.1">
    <property type="nucleotide sequence ID" value="NZ_LCUA01000040.1"/>
</dbReference>
<dbReference type="Proteomes" id="UP000054858">
    <property type="component" value="Unassembled WGS sequence"/>
</dbReference>
<accession>A0A0W0WXY5</accession>
<dbReference type="SUPFAM" id="SSF55826">
    <property type="entry name" value="YbaK/ProRS associated domain"/>
    <property type="match status" value="1"/>
</dbReference>